<dbReference type="EMBL" id="JAJHVV010000006">
    <property type="protein sequence ID" value="MCK6263942.1"/>
    <property type="molecule type" value="Genomic_DNA"/>
</dbReference>
<keyword evidence="3" id="KW-1185">Reference proteome</keyword>
<evidence type="ECO:0000313" key="3">
    <source>
        <dbReference type="Proteomes" id="UP001139559"/>
    </source>
</evidence>
<dbReference type="RefSeq" id="WP_248009021.1">
    <property type="nucleotide sequence ID" value="NZ_JAJHVV010000006.1"/>
</dbReference>
<organism evidence="2 3">
    <name type="scientific">Vibrio amylolyticus</name>
    <dbReference type="NCBI Taxonomy" id="2847292"/>
    <lineage>
        <taxon>Bacteria</taxon>
        <taxon>Pseudomonadati</taxon>
        <taxon>Pseudomonadota</taxon>
        <taxon>Gammaproteobacteria</taxon>
        <taxon>Vibrionales</taxon>
        <taxon>Vibrionaceae</taxon>
        <taxon>Vibrio</taxon>
    </lineage>
</organism>
<evidence type="ECO:0000313" key="2">
    <source>
        <dbReference type="EMBL" id="MCK6263942.1"/>
    </source>
</evidence>
<feature type="domain" description="YcaO" evidence="1">
    <location>
        <begin position="56"/>
        <end position="387"/>
    </location>
</feature>
<proteinExistence type="predicted"/>
<protein>
    <submittedName>
        <fullName evidence="2">YcaO-like family protein</fullName>
    </submittedName>
</protein>
<evidence type="ECO:0000259" key="1">
    <source>
        <dbReference type="PROSITE" id="PS51664"/>
    </source>
</evidence>
<accession>A0A9X1XJ31</accession>
<dbReference type="PROSITE" id="PS51664">
    <property type="entry name" value="YCAO"/>
    <property type="match status" value="1"/>
</dbReference>
<comment type="caution">
    <text evidence="2">The sequence shown here is derived from an EMBL/GenBank/DDBJ whole genome shotgun (WGS) entry which is preliminary data.</text>
</comment>
<dbReference type="InterPro" id="IPR003776">
    <property type="entry name" value="YcaO-like_dom"/>
</dbReference>
<dbReference type="Pfam" id="PF02624">
    <property type="entry name" value="YcaO"/>
    <property type="match status" value="1"/>
</dbReference>
<dbReference type="Proteomes" id="UP001139559">
    <property type="component" value="Unassembled WGS sequence"/>
</dbReference>
<dbReference type="AlphaFoldDB" id="A0A9X1XJ31"/>
<reference evidence="2" key="1">
    <citation type="submission" date="2021-11" db="EMBL/GenBank/DDBJ databases">
        <title>Vibrio ZSDE26 sp. nov. and Vibrio ZSDZ34 sp. nov., isolated from coastal seawater in Qingdao.</title>
        <authorList>
            <person name="Zhang P."/>
        </authorList>
    </citation>
    <scope>NUCLEOTIDE SEQUENCE</scope>
    <source>
        <strain evidence="2">ZSDE26</strain>
    </source>
</reference>
<sequence length="387" mass="44510">MYTYAVPSERQIDVNESLKNITDWLKKYNIHSSVKTSQNGLVASVELSNNKGEYLTTGAGKGPWSVVGAYYKALEQMLLQYQFISSDTSVRYLRHWLISEERHCACLFGNILTEYDDGPLKYSRYYSLTNTHTYLVPEVLVNPFHTEPLIETDAFQFLKAYSSSSGWASGSTFEEAILHGANELVEKHHMSELYKLYISHSQYTGSFYRVSIPSSILEMNPLSTIDLDKVTLIMSTTELGSYFCACILESDISPMTLRSSGVSYSKYHAIERAWFELVQTVEFFNPIKHEKDIQSANFLNSVEKLSRLVKLSNFNDLPIKDLTALRPDLHSFYYHYKKLNIAINKNRSSLLFRTAFQTKNIWFVSVYIPGLERFNIIDKGKWVIPLR</sequence>
<gene>
    <name evidence="2" type="ORF">KP803_11740</name>
</gene>
<name>A0A9X1XJ31_9VIBR</name>
<dbReference type="Gene3D" id="3.30.1330.230">
    <property type="match status" value="1"/>
</dbReference>